<feature type="domain" description="HTH lacI-type" evidence="4">
    <location>
        <begin position="2"/>
        <end position="56"/>
    </location>
</feature>
<dbReference type="PANTHER" id="PTHR30146">
    <property type="entry name" value="LACI-RELATED TRANSCRIPTIONAL REPRESSOR"/>
    <property type="match status" value="1"/>
</dbReference>
<gene>
    <name evidence="5" type="ORF">KBB96_06820</name>
</gene>
<dbReference type="InterPro" id="IPR028082">
    <property type="entry name" value="Peripla_BP_I"/>
</dbReference>
<keyword evidence="1" id="KW-0805">Transcription regulation</keyword>
<dbReference type="PANTHER" id="PTHR30146:SF109">
    <property type="entry name" value="HTH-TYPE TRANSCRIPTIONAL REGULATOR GALS"/>
    <property type="match status" value="1"/>
</dbReference>
<dbReference type="InterPro" id="IPR010982">
    <property type="entry name" value="Lambda_DNA-bd_dom_sf"/>
</dbReference>
<dbReference type="Gene3D" id="1.10.260.40">
    <property type="entry name" value="lambda repressor-like DNA-binding domains"/>
    <property type="match status" value="1"/>
</dbReference>
<evidence type="ECO:0000256" key="1">
    <source>
        <dbReference type="ARBA" id="ARBA00023015"/>
    </source>
</evidence>
<dbReference type="RefSeq" id="WP_211633837.1">
    <property type="nucleotide sequence ID" value="NZ_CP073100.1"/>
</dbReference>
<dbReference type="SUPFAM" id="SSF47413">
    <property type="entry name" value="lambda repressor-like DNA-binding domains"/>
    <property type="match status" value="1"/>
</dbReference>
<keyword evidence="3" id="KW-0804">Transcription</keyword>
<accession>A0A975PGI4</accession>
<dbReference type="SUPFAM" id="SSF53822">
    <property type="entry name" value="Periplasmic binding protein-like I"/>
    <property type="match status" value="1"/>
</dbReference>
<organism evidence="5 6">
    <name type="scientific">Luteolibacter ambystomatis</name>
    <dbReference type="NCBI Taxonomy" id="2824561"/>
    <lineage>
        <taxon>Bacteria</taxon>
        <taxon>Pseudomonadati</taxon>
        <taxon>Verrucomicrobiota</taxon>
        <taxon>Verrucomicrobiia</taxon>
        <taxon>Verrucomicrobiales</taxon>
        <taxon>Verrucomicrobiaceae</taxon>
        <taxon>Luteolibacter</taxon>
    </lineage>
</organism>
<dbReference type="CDD" id="cd06267">
    <property type="entry name" value="PBP1_LacI_sugar_binding-like"/>
    <property type="match status" value="1"/>
</dbReference>
<dbReference type="GO" id="GO:0003700">
    <property type="term" value="F:DNA-binding transcription factor activity"/>
    <property type="evidence" value="ECO:0007669"/>
    <property type="project" value="TreeGrafter"/>
</dbReference>
<evidence type="ECO:0000256" key="2">
    <source>
        <dbReference type="ARBA" id="ARBA00023125"/>
    </source>
</evidence>
<sequence>MATIYDIAAEAGVSASTVSRALKGSRLVSDDVRERVEKVARELGFERRTVRRHRGRAILSVRLVLPHHDNPERALFYDFEQLIIGLREGLAPSSCNLICDTGGENYDPFPHKKGGDTDAFIFAFHEPDASVLATLKKRSIPVVVLNRNLTGVPCVTSDYASGMGDLVEHVITGAKGKEIKAAFIGIESANVVFRERLEGWTKALAARGLAPDHEKQVAYFENFKSIDTASVKKLAAQFNVLFCVNDLVATAVLAELARAGISVPEQCQVTGFDDSPVRGLARPLLTTVKMPVHEFAFQAGRELANRIIESTPMPQCIRITGLLLPGQSTFPTS</sequence>
<protein>
    <submittedName>
        <fullName evidence="5">LacI family DNA-binding transcriptional regulator</fullName>
    </submittedName>
</protein>
<dbReference type="GO" id="GO:0000976">
    <property type="term" value="F:transcription cis-regulatory region binding"/>
    <property type="evidence" value="ECO:0007669"/>
    <property type="project" value="TreeGrafter"/>
</dbReference>
<evidence type="ECO:0000259" key="4">
    <source>
        <dbReference type="PROSITE" id="PS50932"/>
    </source>
</evidence>
<dbReference type="Proteomes" id="UP000676169">
    <property type="component" value="Chromosome"/>
</dbReference>
<dbReference type="Gene3D" id="3.40.50.2300">
    <property type="match status" value="2"/>
</dbReference>
<dbReference type="CDD" id="cd01392">
    <property type="entry name" value="HTH_LacI"/>
    <property type="match status" value="1"/>
</dbReference>
<dbReference type="PROSITE" id="PS50932">
    <property type="entry name" value="HTH_LACI_2"/>
    <property type="match status" value="1"/>
</dbReference>
<keyword evidence="2 5" id="KW-0238">DNA-binding</keyword>
<reference evidence="5" key="1">
    <citation type="submission" date="2021-04" db="EMBL/GenBank/DDBJ databases">
        <title>Luteolibacter sp. 32A isolated from the skin of an Anderson's salamander (Ambystoma andersonii).</title>
        <authorList>
            <person name="Spergser J."/>
            <person name="Busse H.-J."/>
        </authorList>
    </citation>
    <scope>NUCLEOTIDE SEQUENCE</scope>
    <source>
        <strain evidence="5">32A</strain>
    </source>
</reference>
<dbReference type="SMART" id="SM00354">
    <property type="entry name" value="HTH_LACI"/>
    <property type="match status" value="1"/>
</dbReference>
<keyword evidence="6" id="KW-1185">Reference proteome</keyword>
<dbReference type="EMBL" id="CP073100">
    <property type="protein sequence ID" value="QUE52600.1"/>
    <property type="molecule type" value="Genomic_DNA"/>
</dbReference>
<dbReference type="InterPro" id="IPR000843">
    <property type="entry name" value="HTH_LacI"/>
</dbReference>
<dbReference type="AlphaFoldDB" id="A0A975PGI4"/>
<dbReference type="InterPro" id="IPR046335">
    <property type="entry name" value="LacI/GalR-like_sensor"/>
</dbReference>
<evidence type="ECO:0000256" key="3">
    <source>
        <dbReference type="ARBA" id="ARBA00023163"/>
    </source>
</evidence>
<dbReference type="Pfam" id="PF00356">
    <property type="entry name" value="LacI"/>
    <property type="match status" value="1"/>
</dbReference>
<name>A0A975PGI4_9BACT</name>
<dbReference type="PROSITE" id="PS00356">
    <property type="entry name" value="HTH_LACI_1"/>
    <property type="match status" value="1"/>
</dbReference>
<dbReference type="KEGG" id="lamb:KBB96_06820"/>
<evidence type="ECO:0000313" key="6">
    <source>
        <dbReference type="Proteomes" id="UP000676169"/>
    </source>
</evidence>
<dbReference type="Pfam" id="PF13377">
    <property type="entry name" value="Peripla_BP_3"/>
    <property type="match status" value="1"/>
</dbReference>
<evidence type="ECO:0000313" key="5">
    <source>
        <dbReference type="EMBL" id="QUE52600.1"/>
    </source>
</evidence>
<proteinExistence type="predicted"/>